<dbReference type="STRING" id="1207063.P24_09896"/>
<evidence type="ECO:0000313" key="3">
    <source>
        <dbReference type="Proteomes" id="UP000006746"/>
    </source>
</evidence>
<organism evidence="2 3">
    <name type="scientific">Oceanibaculum indicum P24</name>
    <dbReference type="NCBI Taxonomy" id="1207063"/>
    <lineage>
        <taxon>Bacteria</taxon>
        <taxon>Pseudomonadati</taxon>
        <taxon>Pseudomonadota</taxon>
        <taxon>Alphaproteobacteria</taxon>
        <taxon>Rhodospirillales</taxon>
        <taxon>Oceanibaculaceae</taxon>
        <taxon>Oceanibaculum</taxon>
    </lineage>
</organism>
<sequence length="90" mass="9686">MLVRDEILSTQASIAEARLVLQAHLSSRKARRALDSVGVAPDALIRILDLADEIAVEALDTLDYAERATNTARKGEGSSLLEGEEPSLLD</sequence>
<evidence type="ECO:0000313" key="2">
    <source>
        <dbReference type="EMBL" id="EKE75524.1"/>
    </source>
</evidence>
<reference evidence="2 3" key="1">
    <citation type="journal article" date="2012" name="J. Bacteriol.">
        <title>Genome Sequence of Oceanibaculum indicum Type Strain P24.</title>
        <authorList>
            <person name="Lai Q."/>
            <person name="Shao Z."/>
        </authorList>
    </citation>
    <scope>NUCLEOTIDE SEQUENCE [LARGE SCALE GENOMIC DNA]</scope>
    <source>
        <strain evidence="2 3">P24</strain>
    </source>
</reference>
<accession>K2JYX1</accession>
<proteinExistence type="predicted"/>
<comment type="caution">
    <text evidence="2">The sequence shown here is derived from an EMBL/GenBank/DDBJ whole genome shotgun (WGS) entry which is preliminary data.</text>
</comment>
<dbReference type="Proteomes" id="UP000006746">
    <property type="component" value="Unassembled WGS sequence"/>
</dbReference>
<feature type="region of interest" description="Disordered" evidence="1">
    <location>
        <begin position="68"/>
        <end position="90"/>
    </location>
</feature>
<keyword evidence="3" id="KW-1185">Reference proteome</keyword>
<dbReference type="AlphaFoldDB" id="K2JYX1"/>
<dbReference type="EMBL" id="AMRL01000011">
    <property type="protein sequence ID" value="EKE75524.1"/>
    <property type="molecule type" value="Genomic_DNA"/>
</dbReference>
<protein>
    <submittedName>
        <fullName evidence="2">Uncharacterized protein</fullName>
    </submittedName>
</protein>
<evidence type="ECO:0000256" key="1">
    <source>
        <dbReference type="SAM" id="MobiDB-lite"/>
    </source>
</evidence>
<name>K2JYX1_9PROT</name>
<gene>
    <name evidence="2" type="ORF">P24_09896</name>
</gene>